<dbReference type="RefSeq" id="WP_302243893.1">
    <property type="nucleotide sequence ID" value="NZ_JAULJQ010000003.1"/>
</dbReference>
<evidence type="ECO:0008006" key="4">
    <source>
        <dbReference type="Google" id="ProtNLM"/>
    </source>
</evidence>
<feature type="signal peptide" evidence="1">
    <location>
        <begin position="1"/>
        <end position="18"/>
    </location>
</feature>
<feature type="chain" id="PRO_5045919200" description="Lipoprotein" evidence="1">
    <location>
        <begin position="19"/>
        <end position="127"/>
    </location>
</feature>
<proteinExistence type="predicted"/>
<evidence type="ECO:0000313" key="2">
    <source>
        <dbReference type="EMBL" id="MDO2409072.1"/>
    </source>
</evidence>
<dbReference type="Proteomes" id="UP001171111">
    <property type="component" value="Unassembled WGS sequence"/>
</dbReference>
<reference evidence="2 3" key="1">
    <citation type="submission" date="2023-06" db="EMBL/GenBank/DDBJ databases">
        <title>Campylobacter magnum sp. nov., isolated from cecal contents of domestic pigs (Sus scrofa domesticus).</title>
        <authorList>
            <person name="Papic B."/>
            <person name="Gruntar I."/>
        </authorList>
    </citation>
    <scope>NUCLEOTIDE SEQUENCE [LARGE SCALE GENOMIC DNA]</scope>
    <source>
        <strain evidence="3">34484-21</strain>
    </source>
</reference>
<dbReference type="PROSITE" id="PS51257">
    <property type="entry name" value="PROKAR_LIPOPROTEIN"/>
    <property type="match status" value="1"/>
</dbReference>
<name>A0ABT8T5W3_9BACT</name>
<organism evidence="2 3">
    <name type="scientific">Campylobacter magnus</name>
    <dbReference type="NCBI Taxonomy" id="3026462"/>
    <lineage>
        <taxon>Bacteria</taxon>
        <taxon>Pseudomonadati</taxon>
        <taxon>Campylobacterota</taxon>
        <taxon>Epsilonproteobacteria</taxon>
        <taxon>Campylobacterales</taxon>
        <taxon>Campylobacteraceae</taxon>
        <taxon>Campylobacter</taxon>
    </lineage>
</organism>
<evidence type="ECO:0000256" key="1">
    <source>
        <dbReference type="SAM" id="SignalP"/>
    </source>
</evidence>
<keyword evidence="1" id="KW-0732">Signal</keyword>
<evidence type="ECO:0000313" key="3">
    <source>
        <dbReference type="Proteomes" id="UP001171111"/>
    </source>
</evidence>
<protein>
    <recommendedName>
        <fullName evidence="4">Lipoprotein</fullName>
    </recommendedName>
</protein>
<gene>
    <name evidence="2" type="ORF">Q2362_03020</name>
</gene>
<accession>A0ABT8T5W3</accession>
<keyword evidence="3" id="KW-1185">Reference proteome</keyword>
<sequence>MKNVVFLLFFAFLFCACASRGHFVRAEHNGKIYWLPPQCEYYTPAQNDEIVCSKTGELISPTSPAEYEAYLKEREIRSIENNMAFGDPWYYGGFYSSPSIGIFIESRPYFRHRHYRHFRPHFRDRRH</sequence>
<comment type="caution">
    <text evidence="2">The sequence shown here is derived from an EMBL/GenBank/DDBJ whole genome shotgun (WGS) entry which is preliminary data.</text>
</comment>
<dbReference type="EMBL" id="JAULJQ010000003">
    <property type="protein sequence ID" value="MDO2409072.1"/>
    <property type="molecule type" value="Genomic_DNA"/>
</dbReference>